<name>H9G885_ANOCA</name>
<evidence type="ECO:0000256" key="1">
    <source>
        <dbReference type="ARBA" id="ARBA00004123"/>
    </source>
</evidence>
<sequence>MKMETREALTSTIPGQVSREVRGSCHVGMMEAFLQRRPTEVKQELDKDSLQRWETQWQEFLKSVEGPHPNWGTSQSREEPWDDAKAFLASFEQVAQACRWPKEEWVPRLLPALSGEAKRAFTSLEAEGREDYGKVKAAILHRDAMWREEQRQCFRRFRYRVAEGPRGAYGQLQELCCRWLKAERHSKEQILELLVLEQFLAVLPPELEAWVKECGPETCSQAVALAEDFLQKQESRCQASQVQSEGEEETVDSPEDDQALPEIEQKKLSVETKQEDDSGDIGPLDDEWKDENERQLCEDSSERTECEALKENVWRQDGPASKDGNHTEETEAKSFLFQVENFHKISVQQEKEKKRIAFPSVHWRIHPEDKSDLMFEKTFSQSGNLTECEMLYEGTSSNIYLNQSIPADEKQFMNSDLGKMKHARIPKGQKLYKCLECGKCFGRSSHLTSHQIIHTGEKPYQCLECGKGFVQSAHLTSHQIIHTGEKPYQCSECGKSFNKSTNFLRHQKIHKGEKPHRCLDCSKSFADKQSLLQHQRVHTGEKPYQCTECGKSFSHRGSFSAHQRMHTGERPYTCSECGKSFRDQSSLIRHKRIHTGEKPYTCSECGKSFNQSTNLTLHQRIHIEGKLSHEPQHVLDSGMAVLVFSSNTTNSLVAS</sequence>
<dbReference type="PANTHER" id="PTHR23226:SF379">
    <property type="entry name" value="C2H2-TYPE DOMAIN-CONTAINING PROTEIN"/>
    <property type="match status" value="1"/>
</dbReference>
<dbReference type="InParanoid" id="H9G885"/>
<feature type="domain" description="C2H2-type" evidence="13">
    <location>
        <begin position="488"/>
        <end position="515"/>
    </location>
</feature>
<proteinExistence type="inferred from homology"/>
<dbReference type="GeneID" id="134297012"/>
<evidence type="ECO:0000256" key="4">
    <source>
        <dbReference type="ARBA" id="ARBA00022737"/>
    </source>
</evidence>
<dbReference type="Gene3D" id="3.30.160.60">
    <property type="entry name" value="Classic Zinc Finger"/>
    <property type="match status" value="7"/>
</dbReference>
<dbReference type="SMART" id="SM00431">
    <property type="entry name" value="SCAN"/>
    <property type="match status" value="1"/>
</dbReference>
<feature type="compositionally biased region" description="Acidic residues" evidence="12">
    <location>
        <begin position="245"/>
        <end position="259"/>
    </location>
</feature>
<keyword evidence="9" id="KW-0804">Transcription</keyword>
<dbReference type="FunFam" id="3.30.160.60:FF:002343">
    <property type="entry name" value="Zinc finger protein 33A"/>
    <property type="match status" value="2"/>
</dbReference>
<reference evidence="15" key="1">
    <citation type="submission" date="2009-12" db="EMBL/GenBank/DDBJ databases">
        <title>The Genome Sequence of Anolis carolinensis (Green Anole Lizard).</title>
        <authorList>
            <consortium name="The Genome Sequencing Platform"/>
            <person name="Di Palma F."/>
            <person name="Alfoldi J."/>
            <person name="Heiman D."/>
            <person name="Young S."/>
            <person name="Grabherr M."/>
            <person name="Johnson J."/>
            <person name="Lander E.S."/>
            <person name="Lindblad-Toh K."/>
        </authorList>
    </citation>
    <scope>NUCLEOTIDE SEQUENCE [LARGE SCALE GENOMIC DNA]</scope>
    <source>
        <strain evidence="15">JBL SC #1</strain>
    </source>
</reference>
<organism evidence="15 16">
    <name type="scientific">Anolis carolinensis</name>
    <name type="common">Green anole</name>
    <name type="synonym">American chameleon</name>
    <dbReference type="NCBI Taxonomy" id="28377"/>
    <lineage>
        <taxon>Eukaryota</taxon>
        <taxon>Metazoa</taxon>
        <taxon>Chordata</taxon>
        <taxon>Craniata</taxon>
        <taxon>Vertebrata</taxon>
        <taxon>Euteleostomi</taxon>
        <taxon>Lepidosauria</taxon>
        <taxon>Squamata</taxon>
        <taxon>Bifurcata</taxon>
        <taxon>Unidentata</taxon>
        <taxon>Episquamata</taxon>
        <taxon>Toxicofera</taxon>
        <taxon>Iguania</taxon>
        <taxon>Dactyloidae</taxon>
        <taxon>Anolis</taxon>
    </lineage>
</organism>
<dbReference type="SUPFAM" id="SSF47353">
    <property type="entry name" value="Retrovirus capsid dimerization domain-like"/>
    <property type="match status" value="1"/>
</dbReference>
<dbReference type="FunFam" id="3.30.160.60:FF:001997">
    <property type="entry name" value="Uncharacterized protein"/>
    <property type="match status" value="1"/>
</dbReference>
<dbReference type="Pfam" id="PF00096">
    <property type="entry name" value="zf-C2H2"/>
    <property type="match status" value="7"/>
</dbReference>
<dbReference type="CDD" id="cd07936">
    <property type="entry name" value="SCAN"/>
    <property type="match status" value="1"/>
</dbReference>
<dbReference type="GeneTree" id="ENSGT00940000154715"/>
<dbReference type="GO" id="GO:0006357">
    <property type="term" value="P:regulation of transcription by RNA polymerase II"/>
    <property type="evidence" value="ECO:0000318"/>
    <property type="project" value="GO_Central"/>
</dbReference>
<dbReference type="PANTHER" id="PTHR23226">
    <property type="entry name" value="ZINC FINGER AND SCAN DOMAIN-CONTAINING"/>
    <property type="match status" value="1"/>
</dbReference>
<dbReference type="PROSITE" id="PS00028">
    <property type="entry name" value="ZINC_FINGER_C2H2_1"/>
    <property type="match status" value="7"/>
</dbReference>
<feature type="domain" description="SCAN box" evidence="14">
    <location>
        <begin position="151"/>
        <end position="233"/>
    </location>
</feature>
<evidence type="ECO:0000256" key="9">
    <source>
        <dbReference type="ARBA" id="ARBA00023163"/>
    </source>
</evidence>
<evidence type="ECO:0000256" key="3">
    <source>
        <dbReference type="ARBA" id="ARBA00022723"/>
    </source>
</evidence>
<accession>H9G885</accession>
<dbReference type="FunFam" id="3.30.160.60:FF:000739">
    <property type="entry name" value="Zgc:171418 protein"/>
    <property type="match status" value="1"/>
</dbReference>
<evidence type="ECO:0000256" key="2">
    <source>
        <dbReference type="ARBA" id="ARBA00006991"/>
    </source>
</evidence>
<evidence type="ECO:0000256" key="6">
    <source>
        <dbReference type="ARBA" id="ARBA00022833"/>
    </source>
</evidence>
<feature type="domain" description="C2H2-type" evidence="13">
    <location>
        <begin position="516"/>
        <end position="543"/>
    </location>
</feature>
<feature type="compositionally biased region" description="Basic and acidic residues" evidence="12">
    <location>
        <begin position="291"/>
        <end position="303"/>
    </location>
</feature>
<evidence type="ECO:0000256" key="5">
    <source>
        <dbReference type="ARBA" id="ARBA00022771"/>
    </source>
</evidence>
<dbReference type="HOGENOM" id="CLU_002678_17_1_1"/>
<evidence type="ECO:0000256" key="8">
    <source>
        <dbReference type="ARBA" id="ARBA00023125"/>
    </source>
</evidence>
<dbReference type="AlphaFoldDB" id="H9G885"/>
<evidence type="ECO:0000256" key="11">
    <source>
        <dbReference type="PROSITE-ProRule" id="PRU00042"/>
    </source>
</evidence>
<evidence type="ECO:0000313" key="16">
    <source>
        <dbReference type="Proteomes" id="UP000001646"/>
    </source>
</evidence>
<reference evidence="15" key="2">
    <citation type="submission" date="2025-08" db="UniProtKB">
        <authorList>
            <consortium name="Ensembl"/>
        </authorList>
    </citation>
    <scope>IDENTIFICATION</scope>
</reference>
<dbReference type="RefSeq" id="XP_062829480.1">
    <property type="nucleotide sequence ID" value="XM_062973410.1"/>
</dbReference>
<feature type="compositionally biased region" description="Acidic residues" evidence="12">
    <location>
        <begin position="277"/>
        <end position="290"/>
    </location>
</feature>
<dbReference type="GO" id="GO:0005634">
    <property type="term" value="C:nucleus"/>
    <property type="evidence" value="ECO:0007669"/>
    <property type="project" value="UniProtKB-SubCell"/>
</dbReference>
<keyword evidence="16" id="KW-1185">Reference proteome</keyword>
<protein>
    <submittedName>
        <fullName evidence="15">Uncharacterized protein</fullName>
    </submittedName>
</protein>
<dbReference type="FunFam" id="3.30.160.60:FF:000755">
    <property type="entry name" value="zinc finger protein 174"/>
    <property type="match status" value="1"/>
</dbReference>
<dbReference type="Proteomes" id="UP000001646">
    <property type="component" value="Unplaced"/>
</dbReference>
<dbReference type="Bgee" id="ENSACAG00000003835">
    <property type="expression patterns" value="Expressed in hindlimb bud and 12 other cell types or tissues"/>
</dbReference>
<dbReference type="GO" id="GO:0000978">
    <property type="term" value="F:RNA polymerase II cis-regulatory region sequence-specific DNA binding"/>
    <property type="evidence" value="ECO:0000318"/>
    <property type="project" value="GO_Central"/>
</dbReference>
<evidence type="ECO:0000259" key="13">
    <source>
        <dbReference type="PROSITE" id="PS50157"/>
    </source>
</evidence>
<dbReference type="Gene3D" id="1.10.4020.10">
    <property type="entry name" value="DNA breaking-rejoining enzymes"/>
    <property type="match status" value="1"/>
</dbReference>
<keyword evidence="7" id="KW-0805">Transcription regulation</keyword>
<feature type="domain" description="C2H2-type" evidence="13">
    <location>
        <begin position="432"/>
        <end position="459"/>
    </location>
</feature>
<dbReference type="PROSITE" id="PS50804">
    <property type="entry name" value="SCAN_BOX"/>
    <property type="match status" value="1"/>
</dbReference>
<evidence type="ECO:0000313" key="15">
    <source>
        <dbReference type="Ensembl" id="ENSACAP00000003799.3"/>
    </source>
</evidence>
<dbReference type="RefSeq" id="XP_062829479.1">
    <property type="nucleotide sequence ID" value="XM_062973409.1"/>
</dbReference>
<comment type="subcellular location">
    <subcellularLocation>
        <location evidence="1">Nucleus</location>
    </subcellularLocation>
</comment>
<feature type="compositionally biased region" description="Basic and acidic residues" evidence="12">
    <location>
        <begin position="263"/>
        <end position="276"/>
    </location>
</feature>
<dbReference type="InterPro" id="IPR036236">
    <property type="entry name" value="Znf_C2H2_sf"/>
</dbReference>
<keyword evidence="10" id="KW-0539">Nucleus</keyword>
<keyword evidence="3" id="KW-0479">Metal-binding</keyword>
<dbReference type="PROSITE" id="PS50157">
    <property type="entry name" value="ZINC_FINGER_C2H2_2"/>
    <property type="match status" value="7"/>
</dbReference>
<dbReference type="InterPro" id="IPR038269">
    <property type="entry name" value="SCAN_sf"/>
</dbReference>
<dbReference type="eggNOG" id="KOG1721">
    <property type="taxonomic scope" value="Eukaryota"/>
</dbReference>
<dbReference type="InterPro" id="IPR013087">
    <property type="entry name" value="Znf_C2H2_type"/>
</dbReference>
<evidence type="ECO:0000256" key="7">
    <source>
        <dbReference type="ARBA" id="ARBA00023015"/>
    </source>
</evidence>
<dbReference type="InterPro" id="IPR003309">
    <property type="entry name" value="SCAN_dom"/>
</dbReference>
<keyword evidence="6" id="KW-0862">Zinc</keyword>
<feature type="domain" description="C2H2-type" evidence="13">
    <location>
        <begin position="572"/>
        <end position="599"/>
    </location>
</feature>
<feature type="domain" description="C2H2-type" evidence="13">
    <location>
        <begin position="544"/>
        <end position="571"/>
    </location>
</feature>
<keyword evidence="4" id="KW-0677">Repeat</keyword>
<feature type="region of interest" description="Disordered" evidence="12">
    <location>
        <begin position="240"/>
        <end position="303"/>
    </location>
</feature>
<dbReference type="Pfam" id="PF02023">
    <property type="entry name" value="SCAN"/>
    <property type="match status" value="1"/>
</dbReference>
<feature type="domain" description="C2H2-type" evidence="13">
    <location>
        <begin position="600"/>
        <end position="627"/>
    </location>
</feature>
<feature type="domain" description="C2H2-type" evidence="13">
    <location>
        <begin position="460"/>
        <end position="487"/>
    </location>
</feature>
<dbReference type="Ensembl" id="ENSACAT00000003891.3">
    <property type="protein sequence ID" value="ENSACAP00000003799.3"/>
    <property type="gene ID" value="ENSACAG00000003835.3"/>
</dbReference>
<reference evidence="15" key="3">
    <citation type="submission" date="2025-09" db="UniProtKB">
        <authorList>
            <consortium name="Ensembl"/>
        </authorList>
    </citation>
    <scope>IDENTIFICATION</scope>
</reference>
<dbReference type="GO" id="GO:0000981">
    <property type="term" value="F:DNA-binding transcription factor activity, RNA polymerase II-specific"/>
    <property type="evidence" value="ECO:0000318"/>
    <property type="project" value="GO_Central"/>
</dbReference>
<dbReference type="SUPFAM" id="SSF57667">
    <property type="entry name" value="beta-beta-alpha zinc fingers"/>
    <property type="match status" value="4"/>
</dbReference>
<dbReference type="FunFam" id="3.30.160.60:FF:000358">
    <property type="entry name" value="zinc finger protein 24"/>
    <property type="match status" value="1"/>
</dbReference>
<evidence type="ECO:0000256" key="10">
    <source>
        <dbReference type="ARBA" id="ARBA00023242"/>
    </source>
</evidence>
<dbReference type="GO" id="GO:0008270">
    <property type="term" value="F:zinc ion binding"/>
    <property type="evidence" value="ECO:0007669"/>
    <property type="project" value="UniProtKB-KW"/>
</dbReference>
<evidence type="ECO:0000256" key="12">
    <source>
        <dbReference type="SAM" id="MobiDB-lite"/>
    </source>
</evidence>
<gene>
    <name evidence="15" type="primary">LOC134297012</name>
</gene>
<keyword evidence="5 11" id="KW-0863">Zinc-finger</keyword>
<dbReference type="FunFam" id="3.30.160.60:FF:000295">
    <property type="entry name" value="zinc finger protein 19"/>
    <property type="match status" value="1"/>
</dbReference>
<evidence type="ECO:0000259" key="14">
    <source>
        <dbReference type="PROSITE" id="PS50804"/>
    </source>
</evidence>
<keyword evidence="8" id="KW-0238">DNA-binding</keyword>
<dbReference type="FunFam" id="1.10.4020.10:FF:000001">
    <property type="entry name" value="zinc finger protein 263 isoform X1"/>
    <property type="match status" value="1"/>
</dbReference>
<comment type="similarity">
    <text evidence="2">Belongs to the krueppel C2H2-type zinc-finger protein family.</text>
</comment>
<dbReference type="SMART" id="SM00355">
    <property type="entry name" value="ZnF_C2H2"/>
    <property type="match status" value="7"/>
</dbReference>